<name>A0A9Q3PPA9_9BASI</name>
<feature type="non-terminal residue" evidence="1">
    <location>
        <position position="1"/>
    </location>
</feature>
<organism evidence="1 2">
    <name type="scientific">Austropuccinia psidii MF-1</name>
    <dbReference type="NCBI Taxonomy" id="1389203"/>
    <lineage>
        <taxon>Eukaryota</taxon>
        <taxon>Fungi</taxon>
        <taxon>Dikarya</taxon>
        <taxon>Basidiomycota</taxon>
        <taxon>Pucciniomycotina</taxon>
        <taxon>Pucciniomycetes</taxon>
        <taxon>Pucciniales</taxon>
        <taxon>Sphaerophragmiaceae</taxon>
        <taxon>Austropuccinia</taxon>
    </lineage>
</organism>
<dbReference type="Proteomes" id="UP000765509">
    <property type="component" value="Unassembled WGS sequence"/>
</dbReference>
<sequence>NSLVLSIGKLFYMSCATYEELLSKVLCTLREGGKVCSLTATLIGGTVVKPDGLSLGLWSISTIA</sequence>
<gene>
    <name evidence="1" type="ORF">O181_108908</name>
</gene>
<accession>A0A9Q3PPA9</accession>
<protein>
    <submittedName>
        <fullName evidence="1">Uncharacterized protein</fullName>
    </submittedName>
</protein>
<evidence type="ECO:0000313" key="2">
    <source>
        <dbReference type="Proteomes" id="UP000765509"/>
    </source>
</evidence>
<evidence type="ECO:0000313" key="1">
    <source>
        <dbReference type="EMBL" id="MBW0569193.1"/>
    </source>
</evidence>
<dbReference type="AlphaFoldDB" id="A0A9Q3PPA9"/>
<keyword evidence="2" id="KW-1185">Reference proteome</keyword>
<dbReference type="EMBL" id="AVOT02083955">
    <property type="protein sequence ID" value="MBW0569193.1"/>
    <property type="molecule type" value="Genomic_DNA"/>
</dbReference>
<proteinExistence type="predicted"/>
<reference evidence="1" key="1">
    <citation type="submission" date="2021-03" db="EMBL/GenBank/DDBJ databases">
        <title>Draft genome sequence of rust myrtle Austropuccinia psidii MF-1, a brazilian biotype.</title>
        <authorList>
            <person name="Quecine M.C."/>
            <person name="Pachon D.M.R."/>
            <person name="Bonatelli M.L."/>
            <person name="Correr F.H."/>
            <person name="Franceschini L.M."/>
            <person name="Leite T.F."/>
            <person name="Margarido G.R.A."/>
            <person name="Almeida C.A."/>
            <person name="Ferrarezi J.A."/>
            <person name="Labate C.A."/>
        </authorList>
    </citation>
    <scope>NUCLEOTIDE SEQUENCE</scope>
    <source>
        <strain evidence="1">MF-1</strain>
    </source>
</reference>
<comment type="caution">
    <text evidence="1">The sequence shown here is derived from an EMBL/GenBank/DDBJ whole genome shotgun (WGS) entry which is preliminary data.</text>
</comment>